<accession>A0A366IHE4</accession>
<feature type="transmembrane region" description="Helical" evidence="1">
    <location>
        <begin position="58"/>
        <end position="81"/>
    </location>
</feature>
<evidence type="ECO:0000256" key="1">
    <source>
        <dbReference type="SAM" id="Phobius"/>
    </source>
</evidence>
<dbReference type="AlphaFoldDB" id="A0A366IHE4"/>
<dbReference type="RefSeq" id="WP_113904979.1">
    <property type="nucleotide sequence ID" value="NZ_QNSB01000010.1"/>
</dbReference>
<keyword evidence="1" id="KW-0472">Membrane</keyword>
<feature type="transmembrane region" description="Helical" evidence="1">
    <location>
        <begin position="119"/>
        <end position="137"/>
    </location>
</feature>
<keyword evidence="1" id="KW-1133">Transmembrane helix</keyword>
<proteinExistence type="predicted"/>
<keyword evidence="3" id="KW-1185">Reference proteome</keyword>
<sequence length="139" mass="14517">MTTPTPQEAADLLSHIDSARSRARVHDSWPLVTMLFVLSAGLSVGLIGIGVVEDSTSGLLILGAGLAWLVPALVVYLVTALSWSSRSTFLLATWLPIVVLAFLVGALGDSFAPGSWLPFGAAALIWVAAPVLALVGLRR</sequence>
<organism evidence="2 3">
    <name type="scientific">Brevibacterium celere</name>
    <dbReference type="NCBI Taxonomy" id="225845"/>
    <lineage>
        <taxon>Bacteria</taxon>
        <taxon>Bacillati</taxon>
        <taxon>Actinomycetota</taxon>
        <taxon>Actinomycetes</taxon>
        <taxon>Micrococcales</taxon>
        <taxon>Brevibacteriaceae</taxon>
        <taxon>Brevibacterium</taxon>
    </lineage>
</organism>
<gene>
    <name evidence="2" type="ORF">DFO65_11051</name>
</gene>
<feature type="transmembrane region" description="Helical" evidence="1">
    <location>
        <begin position="29"/>
        <end position="52"/>
    </location>
</feature>
<feature type="transmembrane region" description="Helical" evidence="1">
    <location>
        <begin position="88"/>
        <end position="107"/>
    </location>
</feature>
<reference evidence="2 3" key="1">
    <citation type="submission" date="2018-06" db="EMBL/GenBank/DDBJ databases">
        <title>Freshwater and sediment microbial communities from various areas in North America, analyzing microbe dynamics in response to fracking.</title>
        <authorList>
            <person name="Lamendella R."/>
        </authorList>
    </citation>
    <scope>NUCLEOTIDE SEQUENCE [LARGE SCALE GENOMIC DNA]</scope>
    <source>
        <strain evidence="2 3">3b_TX</strain>
    </source>
</reference>
<keyword evidence="1" id="KW-0812">Transmembrane</keyword>
<name>A0A366IHE4_9MICO</name>
<protein>
    <submittedName>
        <fullName evidence="2">Uncharacterized protein</fullName>
    </submittedName>
</protein>
<evidence type="ECO:0000313" key="3">
    <source>
        <dbReference type="Proteomes" id="UP000253509"/>
    </source>
</evidence>
<dbReference type="EMBL" id="QNSB01000010">
    <property type="protein sequence ID" value="RBP69895.1"/>
    <property type="molecule type" value="Genomic_DNA"/>
</dbReference>
<evidence type="ECO:0000313" key="2">
    <source>
        <dbReference type="EMBL" id="RBP69895.1"/>
    </source>
</evidence>
<comment type="caution">
    <text evidence="2">The sequence shown here is derived from an EMBL/GenBank/DDBJ whole genome shotgun (WGS) entry which is preliminary data.</text>
</comment>
<dbReference type="Proteomes" id="UP000253509">
    <property type="component" value="Unassembled WGS sequence"/>
</dbReference>